<protein>
    <recommendedName>
        <fullName evidence="1">Secretion system C-terminal sorting domain-containing protein</fullName>
    </recommendedName>
</protein>
<dbReference type="PANTHER" id="PTHR41775">
    <property type="entry name" value="SECRETED PROTEIN-RELATED"/>
    <property type="match status" value="1"/>
</dbReference>
<dbReference type="Gene3D" id="2.130.10.10">
    <property type="entry name" value="YVTN repeat-like/Quinoprotein amine dehydrogenase"/>
    <property type="match status" value="1"/>
</dbReference>
<dbReference type="Proteomes" id="UP000319619">
    <property type="component" value="Unassembled WGS sequence"/>
</dbReference>
<dbReference type="AlphaFoldDB" id="A0A532V3L4"/>
<proteinExistence type="predicted"/>
<dbReference type="SUPFAM" id="SSF69318">
    <property type="entry name" value="Integrin alpha N-terminal domain"/>
    <property type="match status" value="1"/>
</dbReference>
<organism evidence="2 3">
    <name type="scientific">candidate division LCP-89 bacterium B3_LCP</name>
    <dbReference type="NCBI Taxonomy" id="2012998"/>
    <lineage>
        <taxon>Bacteria</taxon>
        <taxon>Pseudomonadati</taxon>
        <taxon>Bacteria division LCP-89</taxon>
    </lineage>
</organism>
<sequence>MQFQPDTLSTTTGDGTFGSCLTEDVIVDPLPHDRPYFEDHLTFLNNYYSKISNGKVTVDTFRVYPLDSDSVYTLPHQMWHYNHNTTEEDLNLRLTWLFQDAWAAASADSDIDFDEWDTFIIFHAGVGQDFNVSFDETPHDIPSAFFRLENLQEALEDPDYQGVLVDTTGVDSSFVSSGMLLPECEHQYEVDVEIAMNGTEALLFGQWIGIPALYNTEDGSSGVGRFDLMDQGSGNFAGMAPSRPCAWTRVFMGWESAELLYPDNQSDTLSVNITGYGDIINPTQHEIYRVNINESEYFLIENRSWNPDSVMGYWSPDSLAYTIARDRFGNELYLKEDYSVEKKNADFGVIVEVDNYDFGLPGEGVLIWHVDDSVIEANYADNTVNNDLSHRGVALVEADGAEDIGQEYGFLDIGYGAEYGWSGDFFFAGNQAFLDANPNLSAVRFYDDSHPETRAYDGSPTGIMIGGFTARDTVMQFWIKNDWSQAGFPIQLAEPSGTLSPSAIDLDSDLQTDMILTVTPGGAVQLFDAEGNAQGTVYEVRQIEDLLGGISTTTDTLLVRVDSITATPAIEVFDDAFLAYFPGGNEEFYQLVYYTSGASYLHTHTLFGFNSVTPVIAGSWHSILVYSSYKSGLVILNEGFDALHSDSLFDGAQAEGLCLLDTTSSSPAFVITDSEKVYLVDVSLTIQWETGIPFIPDFSPITLVHPIDGRTDFAVVSSSGEVTLIDPADGSVRDGFPVELGFAITAPPVAADFDKDSFQELVITGSNRIAAVQRNGVLAANWPLTLDNRKPIEPILSPPAISEMLFDDELRVLFGWPDGSVDARNRWGQQAQGFTKSTGEAVTSAPLILQLDADDAAELLVLDQSGALYCWHLNSLGNFDDLLRPWNGLMNGNQRRGIAAPVAVAIPPTVPGPLVVNKVYPWPNPASDIIHIRYKMGYDGTITARIFDSAGDLVKEISQPGYAGLEEDLIWNLADVSSGVYLARIEAETSAGSEKTFIKIAVIK</sequence>
<dbReference type="InterPro" id="IPR015943">
    <property type="entry name" value="WD40/YVTN_repeat-like_dom_sf"/>
</dbReference>
<evidence type="ECO:0000259" key="1">
    <source>
        <dbReference type="Pfam" id="PF18962"/>
    </source>
</evidence>
<comment type="caution">
    <text evidence="2">The sequence shown here is derived from an EMBL/GenBank/DDBJ whole genome shotgun (WGS) entry which is preliminary data.</text>
</comment>
<dbReference type="PANTHER" id="PTHR41775:SF1">
    <property type="entry name" value="PEPTIDASE M6-LIKE DOMAIN-CONTAINING PROTEIN"/>
    <property type="match status" value="1"/>
</dbReference>
<dbReference type="InterPro" id="IPR026444">
    <property type="entry name" value="Secre_tail"/>
</dbReference>
<gene>
    <name evidence="2" type="ORF">CEE37_04355</name>
</gene>
<dbReference type="InterPro" id="IPR028994">
    <property type="entry name" value="Integrin_alpha_N"/>
</dbReference>
<reference evidence="2 3" key="1">
    <citation type="submission" date="2017-06" db="EMBL/GenBank/DDBJ databases">
        <title>Novel microbial phyla capable of carbon fixation and sulfur reduction in deep-sea sediments.</title>
        <authorList>
            <person name="Huang J."/>
            <person name="Baker B."/>
            <person name="Wang Y."/>
        </authorList>
    </citation>
    <scope>NUCLEOTIDE SEQUENCE [LARGE SCALE GENOMIC DNA]</scope>
    <source>
        <strain evidence="2">B3_LCP</strain>
    </source>
</reference>
<evidence type="ECO:0000313" key="2">
    <source>
        <dbReference type="EMBL" id="TKJ41806.1"/>
    </source>
</evidence>
<evidence type="ECO:0000313" key="3">
    <source>
        <dbReference type="Proteomes" id="UP000319619"/>
    </source>
</evidence>
<accession>A0A532V3L4</accession>
<name>A0A532V3L4_UNCL8</name>
<feature type="domain" description="Secretion system C-terminal sorting" evidence="1">
    <location>
        <begin position="922"/>
        <end position="998"/>
    </location>
</feature>
<dbReference type="EMBL" id="NJBN01000002">
    <property type="protein sequence ID" value="TKJ41806.1"/>
    <property type="molecule type" value="Genomic_DNA"/>
</dbReference>
<dbReference type="Pfam" id="PF18962">
    <property type="entry name" value="Por_Secre_tail"/>
    <property type="match status" value="1"/>
</dbReference>